<dbReference type="InterPro" id="IPR027417">
    <property type="entry name" value="P-loop_NTPase"/>
</dbReference>
<feature type="non-terminal residue" evidence="1">
    <location>
        <position position="177"/>
    </location>
</feature>
<feature type="non-terminal residue" evidence="1">
    <location>
        <position position="1"/>
    </location>
</feature>
<dbReference type="OrthoDB" id="5426988at2759"/>
<dbReference type="Gene3D" id="3.40.50.300">
    <property type="entry name" value="P-loop containing nucleotide triphosphate hydrolases"/>
    <property type="match status" value="1"/>
</dbReference>
<dbReference type="Proteomes" id="UP000799750">
    <property type="component" value="Unassembled WGS sequence"/>
</dbReference>
<accession>A0A6A6QFW6</accession>
<sequence length="177" mass="19553">ILLLNAFPGTGKLTIAPLLAAPSILLHNHLLVDPAAAIYPERDQNHYALRRAFRKTAFDALKADNRDLSIIMAACLGNSAADVAVLAEYVDVARVRNVPFILVNLVCDMDEHVARLQGRERGEGARTKLRDGEVLRELMAGNTLVRAREHRELWEGVEVRTYEMDTTGREAGEVAGK</sequence>
<reference evidence="1" key="1">
    <citation type="journal article" date="2020" name="Stud. Mycol.">
        <title>101 Dothideomycetes genomes: a test case for predicting lifestyles and emergence of pathogens.</title>
        <authorList>
            <person name="Haridas S."/>
            <person name="Albert R."/>
            <person name="Binder M."/>
            <person name="Bloem J."/>
            <person name="Labutti K."/>
            <person name="Salamov A."/>
            <person name="Andreopoulos B."/>
            <person name="Baker S."/>
            <person name="Barry K."/>
            <person name="Bills G."/>
            <person name="Bluhm B."/>
            <person name="Cannon C."/>
            <person name="Castanera R."/>
            <person name="Culley D."/>
            <person name="Daum C."/>
            <person name="Ezra D."/>
            <person name="Gonzalez J."/>
            <person name="Henrissat B."/>
            <person name="Kuo A."/>
            <person name="Liang C."/>
            <person name="Lipzen A."/>
            <person name="Lutzoni F."/>
            <person name="Magnuson J."/>
            <person name="Mondo S."/>
            <person name="Nolan M."/>
            <person name="Ohm R."/>
            <person name="Pangilinan J."/>
            <person name="Park H.-J."/>
            <person name="Ramirez L."/>
            <person name="Alfaro M."/>
            <person name="Sun H."/>
            <person name="Tritt A."/>
            <person name="Yoshinaga Y."/>
            <person name="Zwiers L.-H."/>
            <person name="Turgeon B."/>
            <person name="Goodwin S."/>
            <person name="Spatafora J."/>
            <person name="Crous P."/>
            <person name="Grigoriev I."/>
        </authorList>
    </citation>
    <scope>NUCLEOTIDE SEQUENCE</scope>
    <source>
        <strain evidence="1">CBS 269.34</strain>
    </source>
</reference>
<evidence type="ECO:0000313" key="2">
    <source>
        <dbReference type="Proteomes" id="UP000799750"/>
    </source>
</evidence>
<gene>
    <name evidence="1" type="ORF">BU16DRAFT_445282</name>
</gene>
<dbReference type="EMBL" id="MU004196">
    <property type="protein sequence ID" value="KAF2490896.1"/>
    <property type="molecule type" value="Genomic_DNA"/>
</dbReference>
<protein>
    <submittedName>
        <fullName evidence="1">Uncharacterized protein</fullName>
    </submittedName>
</protein>
<name>A0A6A6QFW6_9PEZI</name>
<keyword evidence="2" id="KW-1185">Reference proteome</keyword>
<dbReference type="AlphaFoldDB" id="A0A6A6QFW6"/>
<dbReference type="SUPFAM" id="SSF52540">
    <property type="entry name" value="P-loop containing nucleoside triphosphate hydrolases"/>
    <property type="match status" value="1"/>
</dbReference>
<organism evidence="1 2">
    <name type="scientific">Lophium mytilinum</name>
    <dbReference type="NCBI Taxonomy" id="390894"/>
    <lineage>
        <taxon>Eukaryota</taxon>
        <taxon>Fungi</taxon>
        <taxon>Dikarya</taxon>
        <taxon>Ascomycota</taxon>
        <taxon>Pezizomycotina</taxon>
        <taxon>Dothideomycetes</taxon>
        <taxon>Pleosporomycetidae</taxon>
        <taxon>Mytilinidiales</taxon>
        <taxon>Mytilinidiaceae</taxon>
        <taxon>Lophium</taxon>
    </lineage>
</organism>
<proteinExistence type="predicted"/>
<evidence type="ECO:0000313" key="1">
    <source>
        <dbReference type="EMBL" id="KAF2490896.1"/>
    </source>
</evidence>